<evidence type="ECO:0000313" key="2">
    <source>
        <dbReference type="Proteomes" id="UP000765509"/>
    </source>
</evidence>
<reference evidence="1" key="1">
    <citation type="submission" date="2021-03" db="EMBL/GenBank/DDBJ databases">
        <title>Draft genome sequence of rust myrtle Austropuccinia psidii MF-1, a brazilian biotype.</title>
        <authorList>
            <person name="Quecine M.C."/>
            <person name="Pachon D.M.R."/>
            <person name="Bonatelli M.L."/>
            <person name="Correr F.H."/>
            <person name="Franceschini L.M."/>
            <person name="Leite T.F."/>
            <person name="Margarido G.R.A."/>
            <person name="Almeida C.A."/>
            <person name="Ferrarezi J.A."/>
            <person name="Labate C.A."/>
        </authorList>
    </citation>
    <scope>NUCLEOTIDE SEQUENCE</scope>
    <source>
        <strain evidence="1">MF-1</strain>
    </source>
</reference>
<accession>A0A9Q3BW28</accession>
<name>A0A9Q3BW28_9BASI</name>
<dbReference type="AlphaFoldDB" id="A0A9Q3BW28"/>
<organism evidence="1 2">
    <name type="scientific">Austropuccinia psidii MF-1</name>
    <dbReference type="NCBI Taxonomy" id="1389203"/>
    <lineage>
        <taxon>Eukaryota</taxon>
        <taxon>Fungi</taxon>
        <taxon>Dikarya</taxon>
        <taxon>Basidiomycota</taxon>
        <taxon>Pucciniomycotina</taxon>
        <taxon>Pucciniomycetes</taxon>
        <taxon>Pucciniales</taxon>
        <taxon>Sphaerophragmiaceae</taxon>
        <taxon>Austropuccinia</taxon>
    </lineage>
</organism>
<keyword evidence="2" id="KW-1185">Reference proteome</keyword>
<comment type="caution">
    <text evidence="1">The sequence shown here is derived from an EMBL/GenBank/DDBJ whole genome shotgun (WGS) entry which is preliminary data.</text>
</comment>
<evidence type="ECO:0000313" key="1">
    <source>
        <dbReference type="EMBL" id="MBW0473534.1"/>
    </source>
</evidence>
<dbReference type="EMBL" id="AVOT02003442">
    <property type="protein sequence ID" value="MBW0473534.1"/>
    <property type="molecule type" value="Genomic_DNA"/>
</dbReference>
<dbReference type="Proteomes" id="UP000765509">
    <property type="component" value="Unassembled WGS sequence"/>
</dbReference>
<gene>
    <name evidence="1" type="ORF">O181_013249</name>
</gene>
<sequence>MPLVCPRIGLAPHINPYLLVSTNGSVLISSYTHVVPIPSCGPPKRANGQQVDLHNQLPLSLNFQTYASYDKALRRHADLGASRNSNPNG</sequence>
<protein>
    <submittedName>
        <fullName evidence="1">Uncharacterized protein</fullName>
    </submittedName>
</protein>
<proteinExistence type="predicted"/>